<evidence type="ECO:0000256" key="3">
    <source>
        <dbReference type="ARBA" id="ARBA00022630"/>
    </source>
</evidence>
<dbReference type="GO" id="GO:0016491">
    <property type="term" value="F:oxidoreductase activity"/>
    <property type="evidence" value="ECO:0007669"/>
    <property type="project" value="UniProtKB-KW"/>
</dbReference>
<keyword evidence="6" id="KW-0560">Oxidoreductase</keyword>
<keyword evidence="3" id="KW-0285">Flavoprotein</keyword>
<protein>
    <submittedName>
        <fullName evidence="8">Nitroreductase</fullName>
    </submittedName>
</protein>
<keyword evidence="4" id="KW-0288">FMN</keyword>
<dbReference type="CDD" id="cd02149">
    <property type="entry name" value="NfsB-like"/>
    <property type="match status" value="1"/>
</dbReference>
<evidence type="ECO:0000256" key="5">
    <source>
        <dbReference type="ARBA" id="ARBA00022857"/>
    </source>
</evidence>
<dbReference type="EMBL" id="QGDO01000006">
    <property type="protein sequence ID" value="PWJ39231.1"/>
    <property type="molecule type" value="Genomic_DNA"/>
</dbReference>
<dbReference type="PANTHER" id="PTHR43673">
    <property type="entry name" value="NAD(P)H NITROREDUCTASE YDGI-RELATED"/>
    <property type="match status" value="1"/>
</dbReference>
<dbReference type="InterPro" id="IPR000415">
    <property type="entry name" value="Nitroreductase-like"/>
</dbReference>
<dbReference type="AlphaFoldDB" id="A0A315Z6S5"/>
<sequence length="210" mass="23735">MNTFIDALNWRYAVKKFDNTKEVSVEKLERILEAGRLSASSYGLQPYTFLLIENKELRAKLKDASWNQTQIVDASHLLVLCANSSLSTHDVDLYIKQIADTRGLEVSMLEEFSQMMKGTVNSRSQEELTVWAQKQVYIAVGNILAAAALENVDSCPMEGFDPAAYVEILNLSEKNLLPTVVIPLGYRSEDDSYQQMQKVRKKSADLYKTI</sequence>
<dbReference type="RefSeq" id="WP_109621072.1">
    <property type="nucleotide sequence ID" value="NZ_QGDO01000006.1"/>
</dbReference>
<proteinExistence type="inferred from homology"/>
<evidence type="ECO:0000256" key="2">
    <source>
        <dbReference type="ARBA" id="ARBA00007118"/>
    </source>
</evidence>
<reference evidence="8 9" key="1">
    <citation type="submission" date="2018-03" db="EMBL/GenBank/DDBJ databases">
        <title>Genomic Encyclopedia of Archaeal and Bacterial Type Strains, Phase II (KMG-II): from individual species to whole genera.</title>
        <authorList>
            <person name="Goeker M."/>
        </authorList>
    </citation>
    <scope>NUCLEOTIDE SEQUENCE [LARGE SCALE GENOMIC DNA]</scope>
    <source>
        <strain evidence="8 9">DSM 28229</strain>
    </source>
</reference>
<dbReference type="Pfam" id="PF00881">
    <property type="entry name" value="Nitroreductase"/>
    <property type="match status" value="1"/>
</dbReference>
<evidence type="ECO:0000256" key="6">
    <source>
        <dbReference type="ARBA" id="ARBA00023002"/>
    </source>
</evidence>
<comment type="cofactor">
    <cofactor evidence="1">
        <name>FMN</name>
        <dbReference type="ChEBI" id="CHEBI:58210"/>
    </cofactor>
</comment>
<feature type="domain" description="Nitroreductase" evidence="7">
    <location>
        <begin position="9"/>
        <end position="186"/>
    </location>
</feature>
<dbReference type="InterPro" id="IPR029479">
    <property type="entry name" value="Nitroreductase"/>
</dbReference>
<comment type="caution">
    <text evidence="8">The sequence shown here is derived from an EMBL/GenBank/DDBJ whole genome shotgun (WGS) entry which is preliminary data.</text>
</comment>
<dbReference type="PANTHER" id="PTHR43673:SF2">
    <property type="entry name" value="NITROREDUCTASE"/>
    <property type="match status" value="1"/>
</dbReference>
<dbReference type="InterPro" id="IPR033878">
    <property type="entry name" value="NfsB-like"/>
</dbReference>
<evidence type="ECO:0000256" key="4">
    <source>
        <dbReference type="ARBA" id="ARBA00022643"/>
    </source>
</evidence>
<evidence type="ECO:0000259" key="7">
    <source>
        <dbReference type="Pfam" id="PF00881"/>
    </source>
</evidence>
<evidence type="ECO:0000256" key="1">
    <source>
        <dbReference type="ARBA" id="ARBA00001917"/>
    </source>
</evidence>
<dbReference type="SUPFAM" id="SSF55469">
    <property type="entry name" value="FMN-dependent nitroreductase-like"/>
    <property type="match status" value="1"/>
</dbReference>
<keyword evidence="5" id="KW-0521">NADP</keyword>
<organism evidence="8 9">
    <name type="scientific">Sediminitomix flava</name>
    <dbReference type="NCBI Taxonomy" id="379075"/>
    <lineage>
        <taxon>Bacteria</taxon>
        <taxon>Pseudomonadati</taxon>
        <taxon>Bacteroidota</taxon>
        <taxon>Cytophagia</taxon>
        <taxon>Cytophagales</taxon>
        <taxon>Flammeovirgaceae</taxon>
        <taxon>Sediminitomix</taxon>
    </lineage>
</organism>
<keyword evidence="9" id="KW-1185">Reference proteome</keyword>
<comment type="similarity">
    <text evidence="2">Belongs to the nitroreductase family.</text>
</comment>
<dbReference type="Proteomes" id="UP000245535">
    <property type="component" value="Unassembled WGS sequence"/>
</dbReference>
<evidence type="ECO:0000313" key="9">
    <source>
        <dbReference type="Proteomes" id="UP000245535"/>
    </source>
</evidence>
<accession>A0A315Z6S5</accession>
<dbReference type="Gene3D" id="3.40.109.10">
    <property type="entry name" value="NADH Oxidase"/>
    <property type="match status" value="1"/>
</dbReference>
<name>A0A315Z6S5_SEDFL</name>
<dbReference type="OrthoDB" id="9809288at2"/>
<gene>
    <name evidence="8" type="ORF">BC781_106132</name>
</gene>
<evidence type="ECO:0000313" key="8">
    <source>
        <dbReference type="EMBL" id="PWJ39231.1"/>
    </source>
</evidence>